<dbReference type="SMART" id="SM00987">
    <property type="entry name" value="UreE_C"/>
    <property type="match status" value="1"/>
</dbReference>
<organism evidence="2 3">
    <name type="scientific">Sulfuricurvum kujiense (strain ATCC BAA-921 / DSM 16994 / JCM 11577 / YK-1)</name>
    <dbReference type="NCBI Taxonomy" id="709032"/>
    <lineage>
        <taxon>Bacteria</taxon>
        <taxon>Pseudomonadati</taxon>
        <taxon>Campylobacterota</taxon>
        <taxon>Epsilonproteobacteria</taxon>
        <taxon>Campylobacterales</taxon>
        <taxon>Sulfurimonadaceae</taxon>
        <taxon>Sulfuricurvum</taxon>
    </lineage>
</organism>
<accession>E4U1Q8</accession>
<dbReference type="RefSeq" id="WP_013460728.1">
    <property type="nucleotide sequence ID" value="NC_014762.1"/>
</dbReference>
<dbReference type="KEGG" id="sku:Sulku_1871"/>
<dbReference type="eggNOG" id="COG3663">
    <property type="taxonomic scope" value="Bacteria"/>
</dbReference>
<reference evidence="2 3" key="1">
    <citation type="journal article" date="2012" name="Stand. Genomic Sci.">
        <title>Complete genome sequence of the sulfur compounds oxidizing chemolithoautotroph Sulfuricurvum kujiense type strain (YK-1(T)).</title>
        <authorList>
            <person name="Han C."/>
            <person name="Kotsyurbenko O."/>
            <person name="Chertkov O."/>
            <person name="Held B."/>
            <person name="Lapidus A."/>
            <person name="Nolan M."/>
            <person name="Lucas S."/>
            <person name="Hammon N."/>
            <person name="Deshpande S."/>
            <person name="Cheng J.F."/>
            <person name="Tapia R."/>
            <person name="Goodwin L.A."/>
            <person name="Pitluck S."/>
            <person name="Liolios K."/>
            <person name="Pagani I."/>
            <person name="Ivanova N."/>
            <person name="Mavromatis K."/>
            <person name="Mikhailova N."/>
            <person name="Pati A."/>
            <person name="Chen A."/>
            <person name="Palaniappan K."/>
            <person name="Land M."/>
            <person name="Hauser L."/>
            <person name="Chang Y.J."/>
            <person name="Jeffries C.D."/>
            <person name="Brambilla E.M."/>
            <person name="Rohde M."/>
            <person name="Spring S."/>
            <person name="Sikorski J."/>
            <person name="Goker M."/>
            <person name="Woyke T."/>
            <person name="Bristow J."/>
            <person name="Eisen J.A."/>
            <person name="Markowitz V."/>
            <person name="Hugenholtz P."/>
            <person name="Kyrpides N.C."/>
            <person name="Klenk H.P."/>
            <person name="Detter J.C."/>
        </authorList>
    </citation>
    <scope>NUCLEOTIDE SEQUENCE [LARGE SCALE GENOMIC DNA]</scope>
    <source>
        <strain evidence="3">ATCC BAA-921 / DSM 16994 / JCM 11577 / YK-1</strain>
    </source>
</reference>
<dbReference type="CDD" id="cd10032">
    <property type="entry name" value="UDG-F6_HDG"/>
    <property type="match status" value="1"/>
</dbReference>
<evidence type="ECO:0000313" key="2">
    <source>
        <dbReference type="EMBL" id="ADR34531.1"/>
    </source>
</evidence>
<name>E4U1Q8_SULKY</name>
<dbReference type="Proteomes" id="UP000008721">
    <property type="component" value="Chromosome"/>
</dbReference>
<dbReference type="InterPro" id="IPR005122">
    <property type="entry name" value="Uracil-DNA_glycosylase-like"/>
</dbReference>
<keyword evidence="3" id="KW-1185">Reference proteome</keyword>
<gene>
    <name evidence="2" type="ordered locus">Sulku_1871</name>
</gene>
<dbReference type="STRING" id="709032.Sulku_1871"/>
<feature type="domain" description="Uracil-DNA glycosylase-like" evidence="1">
    <location>
        <begin position="10"/>
        <end position="156"/>
    </location>
</feature>
<dbReference type="InterPro" id="IPR026353">
    <property type="entry name" value="Hypoxan-DNA_Glyclase"/>
</dbReference>
<dbReference type="InterPro" id="IPR036895">
    <property type="entry name" value="Uracil-DNA_glycosylase-like_sf"/>
</dbReference>
<dbReference type="SUPFAM" id="SSF52141">
    <property type="entry name" value="Uracil-DNA glycosylase-like"/>
    <property type="match status" value="1"/>
</dbReference>
<dbReference type="AlphaFoldDB" id="E4U1Q8"/>
<dbReference type="Pfam" id="PF03167">
    <property type="entry name" value="UDG"/>
    <property type="match status" value="1"/>
</dbReference>
<protein>
    <recommendedName>
        <fullName evidence="1">Uracil-DNA glycosylase-like domain-containing protein</fullName>
    </recommendedName>
</protein>
<proteinExistence type="predicted"/>
<evidence type="ECO:0000259" key="1">
    <source>
        <dbReference type="SMART" id="SM00986"/>
    </source>
</evidence>
<dbReference type="HOGENOM" id="CLU_094865_1_0_7"/>
<dbReference type="OrthoDB" id="9799921at2"/>
<dbReference type="Gene3D" id="3.40.470.10">
    <property type="entry name" value="Uracil-DNA glycosylase-like domain"/>
    <property type="match status" value="1"/>
</dbReference>
<dbReference type="EMBL" id="CP002355">
    <property type="protein sequence ID" value="ADR34531.1"/>
    <property type="molecule type" value="Genomic_DNA"/>
</dbReference>
<evidence type="ECO:0000313" key="3">
    <source>
        <dbReference type="Proteomes" id="UP000008721"/>
    </source>
</evidence>
<dbReference type="SMART" id="SM00986">
    <property type="entry name" value="UDG"/>
    <property type="match status" value="1"/>
</dbReference>
<sequence>MENRFIHPFDPIINANTRILFLGSFPSIASFEQAFYYAHPRNAFWPIIEEIFDVKLENNGAKKTFCLEKGIGLWDVIASCERSNSSDTNLKNCTPNDFKQLLHEYPNIRALGFTGKKSYDLFQKYFKELEVEKILLPSTSPAHAAMKREEKLNIYKIFLDGYLAV</sequence>
<dbReference type="NCBIfam" id="TIGR04274">
    <property type="entry name" value="hypoxanDNAglyco"/>
    <property type="match status" value="1"/>
</dbReference>